<comment type="caution">
    <text evidence="1">The sequence shown here is derived from an EMBL/GenBank/DDBJ whole genome shotgun (WGS) entry which is preliminary data.</text>
</comment>
<protein>
    <submittedName>
        <fullName evidence="1">Uncharacterized protein</fullName>
    </submittedName>
</protein>
<evidence type="ECO:0000313" key="2">
    <source>
        <dbReference type="Proteomes" id="UP000310158"/>
    </source>
</evidence>
<gene>
    <name evidence="1" type="ORF">EW146_g4405</name>
</gene>
<dbReference type="OrthoDB" id="3257613at2759"/>
<dbReference type="EMBL" id="SGPL01000170">
    <property type="protein sequence ID" value="THH16193.1"/>
    <property type="molecule type" value="Genomic_DNA"/>
</dbReference>
<keyword evidence="2" id="KW-1185">Reference proteome</keyword>
<name>A0A4V3XF50_9AGAM</name>
<sequence>MKMRNSWDDVVLTNSTSYMVTDENYKEHLEKVKESKDRLTCSNHQVINQAKANWHNLEAIGIKAITCV</sequence>
<reference evidence="1 2" key="1">
    <citation type="submission" date="2019-02" db="EMBL/GenBank/DDBJ databases">
        <title>Genome sequencing of the rare red list fungi Bondarzewia mesenterica.</title>
        <authorList>
            <person name="Buettner E."/>
            <person name="Kellner H."/>
        </authorList>
    </citation>
    <scope>NUCLEOTIDE SEQUENCE [LARGE SCALE GENOMIC DNA]</scope>
    <source>
        <strain evidence="1 2">DSM 108281</strain>
    </source>
</reference>
<proteinExistence type="predicted"/>
<evidence type="ECO:0000313" key="1">
    <source>
        <dbReference type="EMBL" id="THH16193.1"/>
    </source>
</evidence>
<organism evidence="1 2">
    <name type="scientific">Bondarzewia mesenterica</name>
    <dbReference type="NCBI Taxonomy" id="1095465"/>
    <lineage>
        <taxon>Eukaryota</taxon>
        <taxon>Fungi</taxon>
        <taxon>Dikarya</taxon>
        <taxon>Basidiomycota</taxon>
        <taxon>Agaricomycotina</taxon>
        <taxon>Agaricomycetes</taxon>
        <taxon>Russulales</taxon>
        <taxon>Bondarzewiaceae</taxon>
        <taxon>Bondarzewia</taxon>
    </lineage>
</organism>
<dbReference type="Proteomes" id="UP000310158">
    <property type="component" value="Unassembled WGS sequence"/>
</dbReference>
<accession>A0A4V3XF50</accession>
<dbReference type="AlphaFoldDB" id="A0A4V3XF50"/>